<accession>A0A497EJI7</accession>
<sequence>MREKIRIEITGPETDYATYTGYLWLIEIKPLLEEEFQLEVEIDWVKKSDIEDFPIFSINRKKVFEGLPGEAFYLYEIIKSFLERKLRE</sequence>
<name>A0A497EJI7_9CREN</name>
<dbReference type="EMBL" id="QMQV01000221">
    <property type="protein sequence ID" value="RLE45893.1"/>
    <property type="molecule type" value="Genomic_DNA"/>
</dbReference>
<evidence type="ECO:0000313" key="1">
    <source>
        <dbReference type="EMBL" id="RLE45893.1"/>
    </source>
</evidence>
<organism evidence="1 2">
    <name type="scientific">Thermoproteota archaeon</name>
    <dbReference type="NCBI Taxonomy" id="2056631"/>
    <lineage>
        <taxon>Archaea</taxon>
        <taxon>Thermoproteota</taxon>
    </lineage>
</organism>
<gene>
    <name evidence="1" type="ORF">DRJ31_10670</name>
</gene>
<dbReference type="AlphaFoldDB" id="A0A497EJI7"/>
<protein>
    <submittedName>
        <fullName evidence="1">Uncharacterized protein</fullName>
    </submittedName>
</protein>
<evidence type="ECO:0000313" key="2">
    <source>
        <dbReference type="Proteomes" id="UP000278475"/>
    </source>
</evidence>
<reference evidence="1 2" key="1">
    <citation type="submission" date="2018-06" db="EMBL/GenBank/DDBJ databases">
        <title>Extensive metabolic versatility and redundancy in microbially diverse, dynamic hydrothermal sediments.</title>
        <authorList>
            <person name="Dombrowski N."/>
            <person name="Teske A."/>
            <person name="Baker B.J."/>
        </authorList>
    </citation>
    <scope>NUCLEOTIDE SEQUENCE [LARGE SCALE GENOMIC DNA]</scope>
    <source>
        <strain evidence="1">B66_G16</strain>
    </source>
</reference>
<proteinExistence type="predicted"/>
<comment type="caution">
    <text evidence="1">The sequence shown here is derived from an EMBL/GenBank/DDBJ whole genome shotgun (WGS) entry which is preliminary data.</text>
</comment>
<dbReference type="Proteomes" id="UP000278475">
    <property type="component" value="Unassembled WGS sequence"/>
</dbReference>